<gene>
    <name evidence="1" type="ORF">RM844_20975</name>
</gene>
<comment type="caution">
    <text evidence="1">The sequence shown here is derived from an EMBL/GenBank/DDBJ whole genome shotgun (WGS) entry which is preliminary data.</text>
</comment>
<dbReference type="RefSeq" id="WP_311668846.1">
    <property type="nucleotide sequence ID" value="NZ_JAVREO010000012.1"/>
</dbReference>
<sequence>MNGRATQQDVVQIGANHDRWINEDWAGDANLALTSCLSELAETTGEEWKLLSDADQAVHIWLFTLFCPDRSQLVAVSREYYEAVHRQGGFHRVALWLRRLRGEHG</sequence>
<protein>
    <submittedName>
        <fullName evidence="1">Uncharacterized protein</fullName>
    </submittedName>
</protein>
<proteinExistence type="predicted"/>
<evidence type="ECO:0000313" key="1">
    <source>
        <dbReference type="EMBL" id="MDT0268764.1"/>
    </source>
</evidence>
<name>A0ABU2JVH9_9ACTN</name>
<dbReference type="Proteomes" id="UP001183410">
    <property type="component" value="Unassembled WGS sequence"/>
</dbReference>
<keyword evidence="2" id="KW-1185">Reference proteome</keyword>
<accession>A0ABU2JVH9</accession>
<organism evidence="1 2">
    <name type="scientific">Streptomyces chisholmiae</name>
    <dbReference type="NCBI Taxonomy" id="3075540"/>
    <lineage>
        <taxon>Bacteria</taxon>
        <taxon>Bacillati</taxon>
        <taxon>Actinomycetota</taxon>
        <taxon>Actinomycetes</taxon>
        <taxon>Kitasatosporales</taxon>
        <taxon>Streptomycetaceae</taxon>
        <taxon>Streptomyces</taxon>
    </lineage>
</organism>
<reference evidence="2" key="1">
    <citation type="submission" date="2023-07" db="EMBL/GenBank/DDBJ databases">
        <title>30 novel species of actinomycetes from the DSMZ collection.</title>
        <authorList>
            <person name="Nouioui I."/>
        </authorList>
    </citation>
    <scope>NUCLEOTIDE SEQUENCE [LARGE SCALE GENOMIC DNA]</scope>
    <source>
        <strain evidence="2">DSM 44915</strain>
    </source>
</reference>
<evidence type="ECO:0000313" key="2">
    <source>
        <dbReference type="Proteomes" id="UP001183410"/>
    </source>
</evidence>
<dbReference type="EMBL" id="JAVREO010000012">
    <property type="protein sequence ID" value="MDT0268764.1"/>
    <property type="molecule type" value="Genomic_DNA"/>
</dbReference>